<dbReference type="AlphaFoldDB" id="X1HSQ1"/>
<reference evidence="1" key="1">
    <citation type="journal article" date="2014" name="Front. Microbiol.">
        <title>High frequency of phylogenetically diverse reductive dehalogenase-homologous genes in deep subseafloor sedimentary metagenomes.</title>
        <authorList>
            <person name="Kawai M."/>
            <person name="Futagami T."/>
            <person name="Toyoda A."/>
            <person name="Takaki Y."/>
            <person name="Nishi S."/>
            <person name="Hori S."/>
            <person name="Arai W."/>
            <person name="Tsubouchi T."/>
            <person name="Morono Y."/>
            <person name="Uchiyama I."/>
            <person name="Ito T."/>
            <person name="Fujiyama A."/>
            <person name="Inagaki F."/>
            <person name="Takami H."/>
        </authorList>
    </citation>
    <scope>NUCLEOTIDE SEQUENCE</scope>
    <source>
        <strain evidence="1">Expedition CK06-06</strain>
    </source>
</reference>
<protein>
    <submittedName>
        <fullName evidence="1">Uncharacterized protein</fullName>
    </submittedName>
</protein>
<name>X1HSQ1_9ZZZZ</name>
<gene>
    <name evidence="1" type="ORF">S03H2_28917</name>
</gene>
<accession>X1HSQ1</accession>
<dbReference type="EMBL" id="BARU01017430">
    <property type="protein sequence ID" value="GAH60080.1"/>
    <property type="molecule type" value="Genomic_DNA"/>
</dbReference>
<proteinExistence type="predicted"/>
<sequence>MKLSEAVKCYEECFGEDNSEGAGGCLYDNCPLHEEIEIAAGCPSDEGGQITWKIEGCSLLGRLEEQLKDKVLGVPFPED</sequence>
<organism evidence="1">
    <name type="scientific">marine sediment metagenome</name>
    <dbReference type="NCBI Taxonomy" id="412755"/>
    <lineage>
        <taxon>unclassified sequences</taxon>
        <taxon>metagenomes</taxon>
        <taxon>ecological metagenomes</taxon>
    </lineage>
</organism>
<evidence type="ECO:0000313" key="1">
    <source>
        <dbReference type="EMBL" id="GAH60080.1"/>
    </source>
</evidence>
<comment type="caution">
    <text evidence="1">The sequence shown here is derived from an EMBL/GenBank/DDBJ whole genome shotgun (WGS) entry which is preliminary data.</text>
</comment>